<evidence type="ECO:0000256" key="5">
    <source>
        <dbReference type="ARBA" id="ARBA00022801"/>
    </source>
</evidence>
<accession>A0A8S1ITN2</accession>
<keyword evidence="8" id="KW-0464">Manganese</keyword>
<dbReference type="SUPFAM" id="SSF81606">
    <property type="entry name" value="PP2C-like"/>
    <property type="match status" value="1"/>
</dbReference>
<dbReference type="GO" id="GO:0004722">
    <property type="term" value="F:protein serine/threonine phosphatase activity"/>
    <property type="evidence" value="ECO:0007669"/>
    <property type="project" value="UniProtKB-EC"/>
</dbReference>
<dbReference type="CDD" id="cd00143">
    <property type="entry name" value="PP2Cc"/>
    <property type="match status" value="1"/>
</dbReference>
<comment type="cofactor">
    <cofactor evidence="1">
        <name>Mn(2+)</name>
        <dbReference type="ChEBI" id="CHEBI:29035"/>
    </cofactor>
</comment>
<keyword evidence="5 9" id="KW-0378">Hydrolase</keyword>
<keyword evidence="7 9" id="KW-0904">Protein phosphatase</keyword>
<evidence type="ECO:0000259" key="11">
    <source>
        <dbReference type="PROSITE" id="PS51746"/>
    </source>
</evidence>
<evidence type="ECO:0000313" key="12">
    <source>
        <dbReference type="EMBL" id="CAD7697268.1"/>
    </source>
</evidence>
<dbReference type="AlphaFoldDB" id="A0A8S1ITN2"/>
<comment type="similarity">
    <text evidence="9">Belongs to the PP2C family.</text>
</comment>
<dbReference type="PANTHER" id="PTHR47992">
    <property type="entry name" value="PROTEIN PHOSPHATASE"/>
    <property type="match status" value="1"/>
</dbReference>
<dbReference type="Proteomes" id="UP000708148">
    <property type="component" value="Unassembled WGS sequence"/>
</dbReference>
<keyword evidence="6" id="KW-0460">Magnesium</keyword>
<feature type="domain" description="PPM-type phosphatase" evidence="11">
    <location>
        <begin position="15"/>
        <end position="286"/>
    </location>
</feature>
<name>A0A8S1ITN2_9CHLO</name>
<proteinExistence type="inferred from homology"/>
<dbReference type="InterPro" id="IPR036457">
    <property type="entry name" value="PPM-type-like_dom_sf"/>
</dbReference>
<comment type="cofactor">
    <cofactor evidence="2">
        <name>Mg(2+)</name>
        <dbReference type="ChEBI" id="CHEBI:18420"/>
    </cofactor>
</comment>
<dbReference type="Gene3D" id="3.60.40.10">
    <property type="entry name" value="PPM-type phosphatase domain"/>
    <property type="match status" value="1"/>
</dbReference>
<evidence type="ECO:0000256" key="1">
    <source>
        <dbReference type="ARBA" id="ARBA00001936"/>
    </source>
</evidence>
<evidence type="ECO:0000256" key="3">
    <source>
        <dbReference type="ARBA" id="ARBA00013081"/>
    </source>
</evidence>
<comment type="caution">
    <text evidence="12">The sequence shown here is derived from an EMBL/GenBank/DDBJ whole genome shotgun (WGS) entry which is preliminary data.</text>
</comment>
<evidence type="ECO:0000256" key="2">
    <source>
        <dbReference type="ARBA" id="ARBA00001946"/>
    </source>
</evidence>
<dbReference type="InterPro" id="IPR015655">
    <property type="entry name" value="PP2C"/>
</dbReference>
<dbReference type="PROSITE" id="PS51746">
    <property type="entry name" value="PPM_2"/>
    <property type="match status" value="1"/>
</dbReference>
<gene>
    <name evidence="12" type="ORF">OSTQU699_LOCUS2629</name>
</gene>
<protein>
    <recommendedName>
        <fullName evidence="3">protein-serine/threonine phosphatase</fullName>
        <ecNumber evidence="3">3.1.3.16</ecNumber>
    </recommendedName>
</protein>
<evidence type="ECO:0000313" key="13">
    <source>
        <dbReference type="Proteomes" id="UP000708148"/>
    </source>
</evidence>
<dbReference type="InterPro" id="IPR000222">
    <property type="entry name" value="PP2C_BS"/>
</dbReference>
<evidence type="ECO:0000256" key="7">
    <source>
        <dbReference type="ARBA" id="ARBA00022912"/>
    </source>
</evidence>
<evidence type="ECO:0000256" key="8">
    <source>
        <dbReference type="ARBA" id="ARBA00023211"/>
    </source>
</evidence>
<evidence type="ECO:0000256" key="4">
    <source>
        <dbReference type="ARBA" id="ARBA00022723"/>
    </source>
</evidence>
<dbReference type="EC" id="3.1.3.16" evidence="3"/>
<keyword evidence="4" id="KW-0479">Metal-binding</keyword>
<dbReference type="SMART" id="SM00332">
    <property type="entry name" value="PP2Cc"/>
    <property type="match status" value="1"/>
</dbReference>
<dbReference type="InterPro" id="IPR001932">
    <property type="entry name" value="PPM-type_phosphatase-like_dom"/>
</dbReference>
<feature type="compositionally biased region" description="Basic and acidic residues" evidence="10">
    <location>
        <begin position="399"/>
        <end position="431"/>
    </location>
</feature>
<dbReference type="Pfam" id="PF00481">
    <property type="entry name" value="PP2C"/>
    <property type="match status" value="1"/>
</dbReference>
<evidence type="ECO:0000256" key="9">
    <source>
        <dbReference type="RuleBase" id="RU003465"/>
    </source>
</evidence>
<organism evidence="12 13">
    <name type="scientific">Ostreobium quekettii</name>
    <dbReference type="NCBI Taxonomy" id="121088"/>
    <lineage>
        <taxon>Eukaryota</taxon>
        <taxon>Viridiplantae</taxon>
        <taxon>Chlorophyta</taxon>
        <taxon>core chlorophytes</taxon>
        <taxon>Ulvophyceae</taxon>
        <taxon>TCBD clade</taxon>
        <taxon>Bryopsidales</taxon>
        <taxon>Ostreobineae</taxon>
        <taxon>Ostreobiaceae</taxon>
        <taxon>Ostreobium</taxon>
    </lineage>
</organism>
<evidence type="ECO:0000256" key="6">
    <source>
        <dbReference type="ARBA" id="ARBA00022842"/>
    </source>
</evidence>
<dbReference type="EMBL" id="CAJHUC010000633">
    <property type="protein sequence ID" value="CAD7697268.1"/>
    <property type="molecule type" value="Genomic_DNA"/>
</dbReference>
<feature type="region of interest" description="Disordered" evidence="10">
    <location>
        <begin position="392"/>
        <end position="470"/>
    </location>
</feature>
<dbReference type="OrthoDB" id="10264738at2759"/>
<feature type="compositionally biased region" description="Basic residues" evidence="10">
    <location>
        <begin position="458"/>
        <end position="470"/>
    </location>
</feature>
<sequence length="514" mass="56274">MSHQCGQRPPEAFHVLGSKALKGEDVAFVDESIETSACVWKLYCVCDGHGGVGAARFVQEQLITSLRRLLPRGPQPDLDSAEGRQWAEQISSAIAATFVALDEGFAEYRCPSGTTVSLALLSGWLLTVANVGDSEVYLDTGTCVGEMACCHKVEDNKKEQQRLAVAGVRVASLSSTLLGPPLPGEVGVGPLRVWPGGVAVSRSVGDFECGSHVLPVPHIRQVVIPDTGARLLLASDGLWDYFTGLRACKVARGSPLSKVPQRLFKALMFHTDGVLTDDTTILALDILPPGNTDFRHLAKQVRKTSRKKLQSWKDLLSLVTYPLQDTVQEALSFYTDIDAFTHYPRITSRGVAMYRMNKERYAAAWGVPRVVHPVRYGSNMVDLMNDLQLEDGGIGSVEPEGRSGKLVDGDGRRAQPDGQRVEWQLERDVRRPQSGVSQSGGPADAPGRRSPYSVARDRARRITTTRSQQKRTVSKLVSMQFTKSSNALFQDDLNSAIRVDPVGQQDREDIMMTM</sequence>
<dbReference type="GO" id="GO:0046872">
    <property type="term" value="F:metal ion binding"/>
    <property type="evidence" value="ECO:0007669"/>
    <property type="project" value="UniProtKB-KW"/>
</dbReference>
<keyword evidence="13" id="KW-1185">Reference proteome</keyword>
<dbReference type="PROSITE" id="PS01032">
    <property type="entry name" value="PPM_1"/>
    <property type="match status" value="1"/>
</dbReference>
<reference evidence="12" key="1">
    <citation type="submission" date="2020-12" db="EMBL/GenBank/DDBJ databases">
        <authorList>
            <person name="Iha C."/>
        </authorList>
    </citation>
    <scope>NUCLEOTIDE SEQUENCE</scope>
</reference>
<evidence type="ECO:0000256" key="10">
    <source>
        <dbReference type="SAM" id="MobiDB-lite"/>
    </source>
</evidence>